<name>A0A485MB44_9ZZZZ</name>
<evidence type="ECO:0000256" key="1">
    <source>
        <dbReference type="ARBA" id="ARBA00004196"/>
    </source>
</evidence>
<dbReference type="GO" id="GO:0035556">
    <property type="term" value="P:intracellular signal transduction"/>
    <property type="evidence" value="ECO:0007669"/>
    <property type="project" value="InterPro"/>
</dbReference>
<dbReference type="PANTHER" id="PTHR43081">
    <property type="entry name" value="ADENYLATE CYCLASE, TERMINAL-DIFFERENTIATION SPECIFIC-RELATED"/>
    <property type="match status" value="1"/>
</dbReference>
<dbReference type="SMART" id="SM00044">
    <property type="entry name" value="CYCc"/>
    <property type="match status" value="1"/>
</dbReference>
<gene>
    <name evidence="7" type="ORF">SCFA_770030</name>
</gene>
<dbReference type="FunFam" id="3.30.70.1230:FF:000016">
    <property type="entry name" value="Adenylate/guanylate cyclase domain-containing protein"/>
    <property type="match status" value="1"/>
</dbReference>
<evidence type="ECO:0000256" key="2">
    <source>
        <dbReference type="ARBA" id="ARBA00022475"/>
    </source>
</evidence>
<dbReference type="CDD" id="cd07302">
    <property type="entry name" value="CHD"/>
    <property type="match status" value="1"/>
</dbReference>
<sequence>MKRPEKLTLAGEEKDLTILFSDIRDFTALAESMNPKQLSSFMNTYLTAMSDIVMSTGGMVDKYIGDAIVAIWGAPLDDPYHAGNAVKAALGMKQAVESLKEKWRRQGIPCVDIGIGINTGIASVGNFGSERRFEYTVLGDNVNLASRLEGLNKVYGTPIIISQFTREALNGGFFCRKIDVVRVKGKTVPIEIFEPLAEGEPDPALKAEVELFEEALKHYARKDSPAALKIITRLQAENPSPLYRLYLNRIQQFCITPPPDDWNGISSFQIK</sequence>
<dbReference type="PROSITE" id="PS50125">
    <property type="entry name" value="GUANYLATE_CYCLASE_2"/>
    <property type="match status" value="1"/>
</dbReference>
<feature type="domain" description="Guanylate cyclase" evidence="6">
    <location>
        <begin position="17"/>
        <end position="149"/>
    </location>
</feature>
<dbReference type="Gene3D" id="3.30.70.1230">
    <property type="entry name" value="Nucleotide cyclase"/>
    <property type="match status" value="1"/>
</dbReference>
<dbReference type="GO" id="GO:0030313">
    <property type="term" value="C:cell envelope"/>
    <property type="evidence" value="ECO:0007669"/>
    <property type="project" value="UniProtKB-SubCell"/>
</dbReference>
<proteinExistence type="predicted"/>
<keyword evidence="5" id="KW-0472">Membrane</keyword>
<protein>
    <recommendedName>
        <fullName evidence="6">Guanylate cyclase domain-containing protein</fullName>
    </recommendedName>
</protein>
<keyword evidence="2" id="KW-1003">Cell membrane</keyword>
<comment type="subcellular location">
    <subcellularLocation>
        <location evidence="1">Cell envelope</location>
    </subcellularLocation>
</comment>
<dbReference type="PANTHER" id="PTHR43081:SF1">
    <property type="entry name" value="ADENYLATE CYCLASE, TERMINAL-DIFFERENTIATION SPECIFIC"/>
    <property type="match status" value="1"/>
</dbReference>
<keyword evidence="3" id="KW-0812">Transmembrane</keyword>
<evidence type="ECO:0000256" key="5">
    <source>
        <dbReference type="ARBA" id="ARBA00023136"/>
    </source>
</evidence>
<dbReference type="InterPro" id="IPR001054">
    <property type="entry name" value="A/G_cyclase"/>
</dbReference>
<organism evidence="7">
    <name type="scientific">anaerobic digester metagenome</name>
    <dbReference type="NCBI Taxonomy" id="1263854"/>
    <lineage>
        <taxon>unclassified sequences</taxon>
        <taxon>metagenomes</taxon>
        <taxon>ecological metagenomes</taxon>
    </lineage>
</organism>
<dbReference type="SUPFAM" id="SSF55073">
    <property type="entry name" value="Nucleotide cyclase"/>
    <property type="match status" value="1"/>
</dbReference>
<dbReference type="GO" id="GO:0006171">
    <property type="term" value="P:cAMP biosynthetic process"/>
    <property type="evidence" value="ECO:0007669"/>
    <property type="project" value="TreeGrafter"/>
</dbReference>
<keyword evidence="4" id="KW-1133">Transmembrane helix</keyword>
<evidence type="ECO:0000313" key="7">
    <source>
        <dbReference type="EMBL" id="VFU18144.1"/>
    </source>
</evidence>
<dbReference type="Pfam" id="PF00211">
    <property type="entry name" value="Guanylate_cyc"/>
    <property type="match status" value="1"/>
</dbReference>
<evidence type="ECO:0000256" key="3">
    <source>
        <dbReference type="ARBA" id="ARBA00022692"/>
    </source>
</evidence>
<accession>A0A485MB44</accession>
<dbReference type="EMBL" id="CAADRM010000144">
    <property type="protein sequence ID" value="VFU18144.1"/>
    <property type="molecule type" value="Genomic_DNA"/>
</dbReference>
<dbReference type="InterPro" id="IPR050697">
    <property type="entry name" value="Adenylyl/Guanylyl_Cyclase_3/4"/>
</dbReference>
<evidence type="ECO:0000259" key="6">
    <source>
        <dbReference type="PROSITE" id="PS50125"/>
    </source>
</evidence>
<dbReference type="AlphaFoldDB" id="A0A485MB44"/>
<dbReference type="GO" id="GO:0003824">
    <property type="term" value="F:catalytic activity"/>
    <property type="evidence" value="ECO:0007669"/>
    <property type="project" value="UniProtKB-ARBA"/>
</dbReference>
<reference evidence="7" key="1">
    <citation type="submission" date="2019-03" db="EMBL/GenBank/DDBJ databases">
        <authorList>
            <person name="Hao L."/>
        </authorList>
    </citation>
    <scope>NUCLEOTIDE SEQUENCE</scope>
</reference>
<dbReference type="InterPro" id="IPR029787">
    <property type="entry name" value="Nucleotide_cyclase"/>
</dbReference>
<evidence type="ECO:0000256" key="4">
    <source>
        <dbReference type="ARBA" id="ARBA00022989"/>
    </source>
</evidence>